<comment type="cofactor">
    <cofactor evidence="19">
        <name>Mg(2+)</name>
        <dbReference type="ChEBI" id="CHEBI:18420"/>
    </cofactor>
</comment>
<keyword evidence="13 18" id="KW-0067">ATP-binding</keyword>
<proteinExistence type="inferred from homology"/>
<dbReference type="GeneTree" id="ENSGT00940000157075"/>
<dbReference type="EC" id="2.7.11.1" evidence="3"/>
<keyword evidence="12" id="KW-0378">Hydrolase</keyword>
<dbReference type="GO" id="GO:0016787">
    <property type="term" value="F:hydrolase activity"/>
    <property type="evidence" value="ECO:0007669"/>
    <property type="project" value="UniProtKB-KW"/>
</dbReference>
<dbReference type="PANTHER" id="PTHR45723">
    <property type="entry name" value="SERINE/THREONINE-PROTEIN KINASE RIO1"/>
    <property type="match status" value="1"/>
</dbReference>
<gene>
    <name evidence="22" type="primary">RIOK1</name>
    <name evidence="22" type="synonym">riok1</name>
</gene>
<feature type="compositionally biased region" description="Acidic residues" evidence="20">
    <location>
        <begin position="38"/>
        <end position="62"/>
    </location>
</feature>
<accession>A0A673XPL0</accession>
<dbReference type="AlphaFoldDB" id="A0A673XPL0"/>
<dbReference type="PIRSF" id="PIRSF038147">
    <property type="entry name" value="Ser/Thr_PK_RIO1"/>
    <property type="match status" value="1"/>
</dbReference>
<feature type="compositionally biased region" description="Basic residues" evidence="20">
    <location>
        <begin position="431"/>
        <end position="455"/>
    </location>
</feature>
<feature type="region of interest" description="Disordered" evidence="20">
    <location>
        <begin position="421"/>
        <end position="455"/>
    </location>
</feature>
<keyword evidence="6" id="KW-0690">Ribosome biogenesis</keyword>
<sequence length="455" mass="52459">MFLLNSVAVTLPAEEMLAIEGQVSGVSLDTPYHDLCEYDEEEEEEEEEEEDDDEEDDWDWNDTGDLTKRYMANRTGMNHQANKQNLSNKSQKLSTPTDKALRKFEHKINLDKLNYADSVINKVTVMQKQQNADTFRVKDKSDRATVEQVLDPRTRMILFKMLSRGVISEINGCISTGKEANVYHATTANGESRAIKIYKTSILLFKDRDKYVSGEFRFRHGYLTLVTPAPLLKNASLSESKARELYLQVIQNMRVMYQEARLVHSDLSEYNDGDAYIIDVSQSVEHDHPHALEFLRKDCTNVNDFFLKRGVAAMTLRELFEFVIDPSITSSNINLYLEKAMDIASERTAEERSNQDSVNEEVFKNAYIPRTLTEVSHYERDVDAMTNMKDDESSRNMLNDNILYQTVTGLKKDLSGVQTEMKKLAKEAQREKRKNKTPKHVKKRKERVSKMKKGK</sequence>
<evidence type="ECO:0000256" key="7">
    <source>
        <dbReference type="ARBA" id="ARBA00022527"/>
    </source>
</evidence>
<keyword evidence="9" id="KW-0479">Metal-binding</keyword>
<dbReference type="GO" id="GO:0042254">
    <property type="term" value="P:ribosome biogenesis"/>
    <property type="evidence" value="ECO:0007669"/>
    <property type="project" value="UniProtKB-KW"/>
</dbReference>
<dbReference type="Ensembl" id="ENSSTUT00000023993.1">
    <property type="protein sequence ID" value="ENSSTUP00000022867.1"/>
    <property type="gene ID" value="ENSSTUG00000009030.1"/>
</dbReference>
<evidence type="ECO:0000256" key="20">
    <source>
        <dbReference type="SAM" id="MobiDB-lite"/>
    </source>
</evidence>
<keyword evidence="10 18" id="KW-0547">Nucleotide-binding</keyword>
<dbReference type="SUPFAM" id="SSF56112">
    <property type="entry name" value="Protein kinase-like (PK-like)"/>
    <property type="match status" value="1"/>
</dbReference>
<comment type="catalytic activity">
    <reaction evidence="16">
        <text>L-seryl-[protein] + ATP = O-phospho-L-seryl-[protein] + ADP + H(+)</text>
        <dbReference type="Rhea" id="RHEA:17989"/>
        <dbReference type="Rhea" id="RHEA-COMP:9863"/>
        <dbReference type="Rhea" id="RHEA-COMP:11604"/>
        <dbReference type="ChEBI" id="CHEBI:15378"/>
        <dbReference type="ChEBI" id="CHEBI:29999"/>
        <dbReference type="ChEBI" id="CHEBI:30616"/>
        <dbReference type="ChEBI" id="CHEBI:83421"/>
        <dbReference type="ChEBI" id="CHEBI:456216"/>
        <dbReference type="EC" id="2.7.11.1"/>
    </reaction>
</comment>
<reference evidence="22" key="2">
    <citation type="submission" date="2025-09" db="UniProtKB">
        <authorList>
            <consortium name="Ensembl"/>
        </authorList>
    </citation>
    <scope>IDENTIFICATION</scope>
</reference>
<evidence type="ECO:0000256" key="13">
    <source>
        <dbReference type="ARBA" id="ARBA00022840"/>
    </source>
</evidence>
<feature type="region of interest" description="Disordered" evidence="20">
    <location>
        <begin position="38"/>
        <end position="64"/>
    </location>
</feature>
<feature type="compositionally biased region" description="Basic and acidic residues" evidence="20">
    <location>
        <begin position="421"/>
        <end position="430"/>
    </location>
</feature>
<keyword evidence="23" id="KW-1185">Reference proteome</keyword>
<reference evidence="22" key="1">
    <citation type="submission" date="2025-08" db="UniProtKB">
        <authorList>
            <consortium name="Ensembl"/>
        </authorList>
    </citation>
    <scope>IDENTIFICATION</scope>
</reference>
<evidence type="ECO:0000256" key="11">
    <source>
        <dbReference type="ARBA" id="ARBA00022777"/>
    </source>
</evidence>
<dbReference type="GO" id="GO:0004674">
    <property type="term" value="F:protein serine/threonine kinase activity"/>
    <property type="evidence" value="ECO:0007669"/>
    <property type="project" value="UniProtKB-KW"/>
</dbReference>
<evidence type="ECO:0000256" key="18">
    <source>
        <dbReference type="PIRSR" id="PIRSR038147-2"/>
    </source>
</evidence>
<feature type="binding site" evidence="19">
    <location>
        <position position="279"/>
    </location>
    <ligand>
        <name>Mg(2+)</name>
        <dbReference type="ChEBI" id="CHEBI:18420"/>
    </ligand>
</feature>
<keyword evidence="14" id="KW-0460">Magnesium</keyword>
<comment type="similarity">
    <text evidence="2">Belongs to the protein kinase superfamily. RIO-type Ser/Thr kinase family.</text>
</comment>
<feature type="binding site" evidence="18">
    <location>
        <position position="196"/>
    </location>
    <ligand>
        <name>ATP</name>
        <dbReference type="ChEBI" id="CHEBI:30616"/>
    </ligand>
</feature>
<dbReference type="FunFam" id="1.10.510.10:FF:000232">
    <property type="entry name" value="Serine/threonine-protein kinase RIO1"/>
    <property type="match status" value="1"/>
</dbReference>
<keyword evidence="5" id="KW-0963">Cytoplasm</keyword>
<organism evidence="22 23">
    <name type="scientific">Salmo trutta</name>
    <name type="common">Brown trout</name>
    <dbReference type="NCBI Taxonomy" id="8032"/>
    <lineage>
        <taxon>Eukaryota</taxon>
        <taxon>Metazoa</taxon>
        <taxon>Chordata</taxon>
        <taxon>Craniata</taxon>
        <taxon>Vertebrata</taxon>
        <taxon>Euteleostomi</taxon>
        <taxon>Actinopterygii</taxon>
        <taxon>Neopterygii</taxon>
        <taxon>Teleostei</taxon>
        <taxon>Protacanthopterygii</taxon>
        <taxon>Salmoniformes</taxon>
        <taxon>Salmonidae</taxon>
        <taxon>Salmoninae</taxon>
        <taxon>Salmo</taxon>
    </lineage>
</organism>
<evidence type="ECO:0000256" key="17">
    <source>
        <dbReference type="PIRSR" id="PIRSR038147-1"/>
    </source>
</evidence>
<keyword evidence="11" id="KW-0418">Kinase</keyword>
<evidence type="ECO:0000313" key="22">
    <source>
        <dbReference type="Ensembl" id="ENSSTUP00000022867.1"/>
    </source>
</evidence>
<dbReference type="Gene3D" id="1.10.510.10">
    <property type="entry name" value="Transferase(Phosphotransferase) domain 1"/>
    <property type="match status" value="1"/>
</dbReference>
<evidence type="ECO:0000256" key="14">
    <source>
        <dbReference type="ARBA" id="ARBA00022842"/>
    </source>
</evidence>
<comment type="subcellular location">
    <subcellularLocation>
        <location evidence="1">Cytoplasm</location>
    </subcellularLocation>
</comment>
<evidence type="ECO:0000256" key="15">
    <source>
        <dbReference type="ARBA" id="ARBA00047899"/>
    </source>
</evidence>
<dbReference type="InterPro" id="IPR018934">
    <property type="entry name" value="RIO_dom"/>
</dbReference>
<evidence type="ECO:0000256" key="3">
    <source>
        <dbReference type="ARBA" id="ARBA00012513"/>
    </source>
</evidence>
<dbReference type="GO" id="GO:0046872">
    <property type="term" value="F:metal ion binding"/>
    <property type="evidence" value="ECO:0007669"/>
    <property type="project" value="UniProtKB-KW"/>
</dbReference>
<evidence type="ECO:0000256" key="4">
    <source>
        <dbReference type="ARBA" id="ARBA00016038"/>
    </source>
</evidence>
<evidence type="ECO:0000256" key="2">
    <source>
        <dbReference type="ARBA" id="ARBA00009196"/>
    </source>
</evidence>
<protein>
    <recommendedName>
        <fullName evidence="4">Serine/threonine-protein kinase RIO1</fullName>
        <ecNumber evidence="3">2.7.11.1</ecNumber>
    </recommendedName>
</protein>
<keyword evidence="8" id="KW-0808">Transferase</keyword>
<dbReference type="InterPro" id="IPR000687">
    <property type="entry name" value="RIO_kinase"/>
</dbReference>
<dbReference type="GO" id="GO:0005524">
    <property type="term" value="F:ATP binding"/>
    <property type="evidence" value="ECO:0007669"/>
    <property type="project" value="UniProtKB-KW"/>
</dbReference>
<dbReference type="InterPro" id="IPR051272">
    <property type="entry name" value="RIO-type_Ser/Thr_kinase"/>
</dbReference>
<evidence type="ECO:0000256" key="5">
    <source>
        <dbReference type="ARBA" id="ARBA00022490"/>
    </source>
</evidence>
<evidence type="ECO:0000256" key="6">
    <source>
        <dbReference type="ARBA" id="ARBA00022517"/>
    </source>
</evidence>
<evidence type="ECO:0000256" key="12">
    <source>
        <dbReference type="ARBA" id="ARBA00022801"/>
    </source>
</evidence>
<name>A0A673XPL0_SALTR</name>
<evidence type="ECO:0000256" key="16">
    <source>
        <dbReference type="ARBA" id="ARBA00048679"/>
    </source>
</evidence>
<dbReference type="Pfam" id="PF01163">
    <property type="entry name" value="RIO1"/>
    <property type="match status" value="2"/>
</dbReference>
<dbReference type="InterPro" id="IPR011009">
    <property type="entry name" value="Kinase-like_dom_sf"/>
</dbReference>
<evidence type="ECO:0000256" key="9">
    <source>
        <dbReference type="ARBA" id="ARBA00022723"/>
    </source>
</evidence>
<dbReference type="Proteomes" id="UP000472277">
    <property type="component" value="Chromosome 31"/>
</dbReference>
<evidence type="ECO:0000256" key="1">
    <source>
        <dbReference type="ARBA" id="ARBA00004496"/>
    </source>
</evidence>
<comment type="catalytic activity">
    <reaction evidence="15">
        <text>L-threonyl-[protein] + ATP = O-phospho-L-threonyl-[protein] + ADP + H(+)</text>
        <dbReference type="Rhea" id="RHEA:46608"/>
        <dbReference type="Rhea" id="RHEA-COMP:11060"/>
        <dbReference type="Rhea" id="RHEA-COMP:11605"/>
        <dbReference type="ChEBI" id="CHEBI:15378"/>
        <dbReference type="ChEBI" id="CHEBI:30013"/>
        <dbReference type="ChEBI" id="CHEBI:30616"/>
        <dbReference type="ChEBI" id="CHEBI:61977"/>
        <dbReference type="ChEBI" id="CHEBI:456216"/>
        <dbReference type="EC" id="2.7.11.1"/>
    </reaction>
</comment>
<feature type="active site" description="Proton acceptor" evidence="17">
    <location>
        <position position="266"/>
    </location>
</feature>
<feature type="binding site" evidence="19">
    <location>
        <position position="271"/>
    </location>
    <ligand>
        <name>Mg(2+)</name>
        <dbReference type="ChEBI" id="CHEBI:18420"/>
    </ligand>
</feature>
<feature type="active site" description="4-aspartylphosphate intermediate" evidence="17">
    <location>
        <position position="279"/>
    </location>
</feature>
<dbReference type="SMART" id="SM00090">
    <property type="entry name" value="RIO"/>
    <property type="match status" value="1"/>
</dbReference>
<feature type="domain" description="RIO kinase" evidence="21">
    <location>
        <begin position="139"/>
        <end position="325"/>
    </location>
</feature>
<evidence type="ECO:0000256" key="19">
    <source>
        <dbReference type="PIRSR" id="PIRSR038147-3"/>
    </source>
</evidence>
<dbReference type="InterPro" id="IPR017407">
    <property type="entry name" value="Ser/Thr_kinase_Rio1"/>
</dbReference>
<evidence type="ECO:0000256" key="8">
    <source>
        <dbReference type="ARBA" id="ARBA00022679"/>
    </source>
</evidence>
<evidence type="ECO:0000259" key="21">
    <source>
        <dbReference type="SMART" id="SM00090"/>
    </source>
</evidence>
<evidence type="ECO:0000313" key="23">
    <source>
        <dbReference type="Proteomes" id="UP000472277"/>
    </source>
</evidence>
<dbReference type="GO" id="GO:0005737">
    <property type="term" value="C:cytoplasm"/>
    <property type="evidence" value="ECO:0007669"/>
    <property type="project" value="UniProtKB-SubCell"/>
</dbReference>
<keyword evidence="7" id="KW-0723">Serine/threonine-protein kinase</keyword>
<evidence type="ECO:0000256" key="10">
    <source>
        <dbReference type="ARBA" id="ARBA00022741"/>
    </source>
</evidence>